<evidence type="ECO:0000313" key="1">
    <source>
        <dbReference type="EMBL" id="UFW85962.1"/>
    </source>
</evidence>
<keyword evidence="2" id="KW-1185">Reference proteome</keyword>
<organism evidence="1 2">
    <name type="scientific">Bradyrhizobium barranii</name>
    <dbReference type="NCBI Taxonomy" id="2992140"/>
    <lineage>
        <taxon>Bacteria</taxon>
        <taxon>Pseudomonadati</taxon>
        <taxon>Pseudomonadota</taxon>
        <taxon>Alphaproteobacteria</taxon>
        <taxon>Hyphomicrobiales</taxon>
        <taxon>Nitrobacteraceae</taxon>
        <taxon>Bradyrhizobium</taxon>
    </lineage>
</organism>
<proteinExistence type="predicted"/>
<accession>A0ABY3QL93</accession>
<dbReference type="RefSeq" id="WP_231143602.1">
    <property type="nucleotide sequence ID" value="NZ_CP088100.1"/>
</dbReference>
<dbReference type="EMBL" id="CP088100">
    <property type="protein sequence ID" value="UFW85962.1"/>
    <property type="molecule type" value="Genomic_DNA"/>
</dbReference>
<gene>
    <name evidence="1" type="ORF">BjapCC829_39750</name>
</gene>
<name>A0ABY3QL93_9BRAD</name>
<dbReference type="Proteomes" id="UP001430990">
    <property type="component" value="Chromosome"/>
</dbReference>
<protein>
    <submittedName>
        <fullName evidence="1">Uncharacterized protein</fullName>
    </submittedName>
</protein>
<evidence type="ECO:0000313" key="2">
    <source>
        <dbReference type="Proteomes" id="UP001430990"/>
    </source>
</evidence>
<reference evidence="1" key="1">
    <citation type="submission" date="2021-11" db="EMBL/GenBank/DDBJ databases">
        <title>Australian commercial rhizobial inoculants.</title>
        <authorList>
            <person name="Kohlmeier M.G."/>
            <person name="O'Hara G.W."/>
            <person name="Colombi E."/>
            <person name="Ramsay J.P."/>
            <person name="Terpolilli J."/>
        </authorList>
    </citation>
    <scope>NUCLEOTIDE SEQUENCE</scope>
    <source>
        <strain evidence="1">CC829</strain>
    </source>
</reference>
<sequence>MANVPARHTDPLTGDLRKAQAKGVRYADGLHDTYFGKAKMIRSAAEEKIREADRLECEAWNALMWAWATGEMHPVIDDQQANPTIARPSMAVMICLRRSANAVDVFRWCHCVP</sequence>